<evidence type="ECO:0000313" key="2">
    <source>
        <dbReference type="Proteomes" id="UP000253250"/>
    </source>
</evidence>
<dbReference type="EMBL" id="PSYR01000001">
    <property type="protein sequence ID" value="RCN59388.1"/>
    <property type="molecule type" value="Genomic_DNA"/>
</dbReference>
<protein>
    <submittedName>
        <fullName evidence="1">MipA/OmpV family protein</fullName>
    </submittedName>
</protein>
<dbReference type="AlphaFoldDB" id="A0A1C2G2V4"/>
<dbReference type="InterPro" id="IPR010583">
    <property type="entry name" value="MipA"/>
</dbReference>
<dbReference type="Proteomes" id="UP000253250">
    <property type="component" value="Unassembled WGS sequence"/>
</dbReference>
<dbReference type="STRING" id="163359.A9R16_09775"/>
<keyword evidence="2" id="KW-1185">Reference proteome</keyword>
<dbReference type="OrthoDB" id="5290976at2"/>
<gene>
    <name evidence="1" type="ORF">C4900_06750</name>
</gene>
<comment type="caution">
    <text evidence="1">The sequence shown here is derived from an EMBL/GenBank/DDBJ whole genome shotgun (WGS) entry which is preliminary data.</text>
</comment>
<accession>A0A1C2G2V4</accession>
<reference evidence="1 2" key="1">
    <citation type="submission" date="2018-02" db="EMBL/GenBank/DDBJ databases">
        <title>Insights into the biology of acidophilic members of the Acidiferrobacteraceae family derived from comparative genomic analyses.</title>
        <authorList>
            <person name="Issotta F."/>
            <person name="Thyssen C."/>
            <person name="Mena C."/>
            <person name="Moya A."/>
            <person name="Bellenberg S."/>
            <person name="Sproer C."/>
            <person name="Covarrubias P.C."/>
            <person name="Sand W."/>
            <person name="Quatrini R."/>
            <person name="Vera M."/>
        </authorList>
    </citation>
    <scope>NUCLEOTIDE SEQUENCE [LARGE SCALE GENOMIC DNA]</scope>
    <source>
        <strain evidence="2">m-1</strain>
    </source>
</reference>
<evidence type="ECO:0000313" key="1">
    <source>
        <dbReference type="EMBL" id="RCN59388.1"/>
    </source>
</evidence>
<dbReference type="RefSeq" id="WP_065969519.1">
    <property type="nucleotide sequence ID" value="NZ_CP080624.1"/>
</dbReference>
<dbReference type="Pfam" id="PF06629">
    <property type="entry name" value="MipA"/>
    <property type="match status" value="1"/>
</dbReference>
<sequence>MGSELAADRRGASWGVRLGCMVLGMFGVGTVAAQTAHYQGGVGVALFLAPAYPGSDSERLFAYPYPYWDYESPTLHLHHQHLRAKWARHSSFSIGLGANGSPPAAAGTPDARAGMPNLDPTVALGPDIMMRLPARAGGWRIWLGARARYRWAMGPGLQLMPLGSSASAFVESRTPRGRVWPIVVSFGPVFRGHGVNEYFFGVPPAYAAAGRPAYSAPGGYAGVRLTAAVSTRAGPFDFAIFGRYRNYSGAAFASSPLLKVSNTLIVGAAVVWVFVRSGDD</sequence>
<organism evidence="1 2">
    <name type="scientific">Acidiferrobacter thiooxydans</name>
    <dbReference type="NCBI Taxonomy" id="163359"/>
    <lineage>
        <taxon>Bacteria</taxon>
        <taxon>Pseudomonadati</taxon>
        <taxon>Pseudomonadota</taxon>
        <taxon>Gammaproteobacteria</taxon>
        <taxon>Acidiferrobacterales</taxon>
        <taxon>Acidiferrobacteraceae</taxon>
        <taxon>Acidiferrobacter</taxon>
    </lineage>
</organism>
<name>A0A1C2G2V4_9GAMM</name>
<proteinExistence type="predicted"/>